<dbReference type="RefSeq" id="WP_067328636.1">
    <property type="nucleotide sequence ID" value="NZ_LNKT01000001.1"/>
</dbReference>
<dbReference type="InterPro" id="IPR001135">
    <property type="entry name" value="NADH_Q_OxRdtase_suD"/>
</dbReference>
<dbReference type="InterPro" id="IPR037232">
    <property type="entry name" value="NADH_quin_OxRdtase_su_C/D-like"/>
</dbReference>
<evidence type="ECO:0000256" key="2">
    <source>
        <dbReference type="ARBA" id="ARBA00023027"/>
    </source>
</evidence>
<dbReference type="Gene3D" id="3.30.460.80">
    <property type="entry name" value="NADH:ubiquinone oxidoreductase, 30kDa subunit"/>
    <property type="match status" value="1"/>
</dbReference>
<dbReference type="Gene3D" id="1.10.645.10">
    <property type="entry name" value="Cytochrome-c3 Hydrogenase, chain B"/>
    <property type="match status" value="1"/>
</dbReference>
<name>A0A151CJH0_9BACT</name>
<dbReference type="Proteomes" id="UP000075359">
    <property type="component" value="Unassembled WGS sequence"/>
</dbReference>
<dbReference type="PANTHER" id="PTHR43485">
    <property type="entry name" value="HYDROGENASE-4 COMPONENT G"/>
    <property type="match status" value="1"/>
</dbReference>
<protein>
    <submittedName>
        <fullName evidence="5">NADH dehydrogenase</fullName>
    </submittedName>
</protein>
<evidence type="ECO:0000313" key="6">
    <source>
        <dbReference type="Proteomes" id="UP000075359"/>
    </source>
</evidence>
<dbReference type="GO" id="GO:0051287">
    <property type="term" value="F:NAD binding"/>
    <property type="evidence" value="ECO:0007669"/>
    <property type="project" value="InterPro"/>
</dbReference>
<keyword evidence="2" id="KW-0520">NAD</keyword>
<accession>A0A151CJH0</accession>
<dbReference type="Pfam" id="PF00329">
    <property type="entry name" value="Complex1_30kDa"/>
    <property type="match status" value="1"/>
</dbReference>
<dbReference type="STRING" id="1630136.AS592_11125"/>
<dbReference type="SUPFAM" id="SSF143243">
    <property type="entry name" value="Nqo5-like"/>
    <property type="match status" value="1"/>
</dbReference>
<dbReference type="SUPFAM" id="SSF56762">
    <property type="entry name" value="HydB/Nqo4-like"/>
    <property type="match status" value="1"/>
</dbReference>
<dbReference type="Pfam" id="PF00346">
    <property type="entry name" value="Complex1_49kDa"/>
    <property type="match status" value="1"/>
</dbReference>
<dbReference type="GO" id="GO:0008137">
    <property type="term" value="F:NADH dehydrogenase (ubiquinone) activity"/>
    <property type="evidence" value="ECO:0007669"/>
    <property type="project" value="InterPro"/>
</dbReference>
<evidence type="ECO:0000259" key="3">
    <source>
        <dbReference type="Pfam" id="PF00329"/>
    </source>
</evidence>
<dbReference type="GO" id="GO:0048038">
    <property type="term" value="F:quinone binding"/>
    <property type="evidence" value="ECO:0007669"/>
    <property type="project" value="InterPro"/>
</dbReference>
<keyword evidence="6" id="KW-1185">Reference proteome</keyword>
<feature type="domain" description="NADH-quinone oxidoreductase subunit D" evidence="4">
    <location>
        <begin position="294"/>
        <end position="547"/>
    </location>
</feature>
<gene>
    <name evidence="5" type="ORF">AS592_11125</name>
</gene>
<evidence type="ECO:0000259" key="4">
    <source>
        <dbReference type="Pfam" id="PF00346"/>
    </source>
</evidence>
<reference evidence="5 6" key="1">
    <citation type="submission" date="2015-11" db="EMBL/GenBank/DDBJ databases">
        <title>Draft genome of Sulfurovum riftiae 1812E, a member of the Epsilonproteobacteria isolated from the tube of the deep-sea hydrothermal vent tubewom Riftia pachyptila.</title>
        <authorList>
            <person name="Vetriani C."/>
            <person name="Giovannelli D."/>
        </authorList>
    </citation>
    <scope>NUCLEOTIDE SEQUENCE [LARGE SCALE GENOMIC DNA]</scope>
    <source>
        <strain evidence="5 6">1812E</strain>
    </source>
</reference>
<dbReference type="GO" id="GO:0016651">
    <property type="term" value="F:oxidoreductase activity, acting on NAD(P)H"/>
    <property type="evidence" value="ECO:0007669"/>
    <property type="project" value="InterPro"/>
</dbReference>
<proteinExistence type="predicted"/>
<dbReference type="InterPro" id="IPR001268">
    <property type="entry name" value="NADH_UbQ_OxRdtase_30kDa_su"/>
</dbReference>
<evidence type="ECO:0000313" key="5">
    <source>
        <dbReference type="EMBL" id="KYJ87637.1"/>
    </source>
</evidence>
<comment type="caution">
    <text evidence="5">The sequence shown here is derived from an EMBL/GenBank/DDBJ whole genome shotgun (WGS) entry which is preliminary data.</text>
</comment>
<feature type="domain" description="NADH:ubiquinone oxidoreductase 30kDa subunit" evidence="3">
    <location>
        <begin position="31"/>
        <end position="148"/>
    </location>
</feature>
<evidence type="ECO:0000256" key="1">
    <source>
        <dbReference type="ARBA" id="ARBA00023002"/>
    </source>
</evidence>
<dbReference type="PANTHER" id="PTHR43485:SF1">
    <property type="entry name" value="FORMATE HYDROGENLYASE SUBUNIT 5-RELATED"/>
    <property type="match status" value="1"/>
</dbReference>
<dbReference type="AlphaFoldDB" id="A0A151CJH0"/>
<keyword evidence="1" id="KW-0560">Oxidoreductase</keyword>
<dbReference type="InterPro" id="IPR029014">
    <property type="entry name" value="NiFe-Hase_large"/>
</dbReference>
<dbReference type="EMBL" id="LNKT01000001">
    <property type="protein sequence ID" value="KYJ87637.1"/>
    <property type="molecule type" value="Genomic_DNA"/>
</dbReference>
<sequence>MDTLELLLRAFDMQYVEKYKPLWLKAKLKNSDDLERMAKALKEVGIKTLSTVSPTDFPNEDRIEMNYFFEDLQSKHNVWLKCDIPREVELCRVASLTPLFPSANWHEREAFSMFGVTFTGHPDLRPIIVSEDFVGKAPFRRDFDWDAHEKDVVKHVQTIVDAFKKEQATNEINLDTDSSETVLNWGPTHPASGPIRLRIHTDGEEIIHIDPDIGYVWRALEHLVTKKDFVGAIVAVERLCFMDNINSMVGYSMAVEEIAGTEITEFAKWMRVLLGEVARISSHFMGMGGFFNNLGLHTMGMWNMDMREYFLDFLESYSGARIATAAIEPGGVRYGLDMTMLDELQKALEKFDAGIDDVEMIFEKNPTMRIRAREVGVLSAEDIHTYGLSGIVARASGVKTDIRLDEPYAAYDQVEMEYITTEDGTAADRFTMLFRELKQSVNILKQAKKRIEEGVASGEFNPTKDHMVKVPKKLPAGESLSRVEWARGEVLMHLVTEDKAKSPYRLKMRAPSFNHTMMLNKLLEGKTLSDVPLVFGSLYVCQGDLDR</sequence>
<organism evidence="5 6">
    <name type="scientific">Sulfurovum riftiae</name>
    <dbReference type="NCBI Taxonomy" id="1630136"/>
    <lineage>
        <taxon>Bacteria</taxon>
        <taxon>Pseudomonadati</taxon>
        <taxon>Campylobacterota</taxon>
        <taxon>Epsilonproteobacteria</taxon>
        <taxon>Campylobacterales</taxon>
        <taxon>Sulfurovaceae</taxon>
        <taxon>Sulfurovum</taxon>
    </lineage>
</organism>
<dbReference type="InterPro" id="IPR052197">
    <property type="entry name" value="ComplexI_49kDa-like"/>
</dbReference>
<dbReference type="OrthoDB" id="9801496at2"/>